<accession>A0ABS5K3C7</accession>
<dbReference type="RefSeq" id="WP_212331392.1">
    <property type="nucleotide sequence ID" value="NZ_JAGVRH010000004.1"/>
</dbReference>
<dbReference type="EMBL" id="JAGVRH010000004">
    <property type="protein sequence ID" value="MBS2126378.1"/>
    <property type="molecule type" value="Genomic_DNA"/>
</dbReference>
<name>A0ABS5K3C7_9MOLU</name>
<feature type="domain" description="Sequence-variable mosaic (SVM) signal sequence" evidence="1">
    <location>
        <begin position="1"/>
        <end position="29"/>
    </location>
</feature>
<reference evidence="2" key="1">
    <citation type="submission" date="2021-04" db="EMBL/GenBank/DDBJ databases">
        <title>Draft genome sequence of StrPh-CL8, a phytoplasma strain causing strawberry phyllody in Chile.</title>
        <authorList>
            <person name="Cui W."/>
            <person name="Zamorano A."/>
            <person name="Fiore N."/>
        </authorList>
    </citation>
    <scope>NUCLEOTIDE SEQUENCE [LARGE SCALE GENOMIC DNA]</scope>
    <source>
        <strain evidence="2">StrPh-Cl</strain>
    </source>
</reference>
<sequence>MVQLKKQLKTIYLCLIAFIGLLFIVNNQIYASPGINLDIRKTQFEEEQNNLMQQLINTFNNMTLNSETRLNRMRQISARIDIVQNNIRIINQQIIRRYQYNQQRQNNQN</sequence>
<comment type="caution">
    <text evidence="2">The sequence shown here is derived from an EMBL/GenBank/DDBJ whole genome shotgun (WGS) entry which is preliminary data.</text>
</comment>
<evidence type="ECO:0000313" key="2">
    <source>
        <dbReference type="EMBL" id="MBS2126378.1"/>
    </source>
</evidence>
<dbReference type="Proteomes" id="UP000811481">
    <property type="component" value="Unassembled WGS sequence"/>
</dbReference>
<proteinExistence type="predicted"/>
<keyword evidence="3" id="KW-1185">Reference proteome</keyword>
<dbReference type="InterPro" id="IPR021970">
    <property type="entry name" value="SVM_signal"/>
</dbReference>
<protein>
    <submittedName>
        <fullName evidence="2">SVM family protein</fullName>
    </submittedName>
</protein>
<gene>
    <name evidence="2" type="ORF">J8J04_01565</name>
</gene>
<dbReference type="Pfam" id="PF12113">
    <property type="entry name" value="SVM_signal"/>
    <property type="match status" value="1"/>
</dbReference>
<organism evidence="2 3">
    <name type="scientific">'Fragaria x ananassa' phyllody phytoplasma</name>
    <dbReference type="NCBI Taxonomy" id="2358428"/>
    <lineage>
        <taxon>Bacteria</taxon>
        <taxon>Bacillati</taxon>
        <taxon>Mycoplasmatota</taxon>
        <taxon>Mollicutes</taxon>
        <taxon>Acholeplasmatales</taxon>
        <taxon>Acholeplasmataceae</taxon>
        <taxon>Candidatus Phytoplasma</taxon>
        <taxon>16SrXIII (Mexican periwinkle virescence group)</taxon>
    </lineage>
</organism>
<evidence type="ECO:0000259" key="1">
    <source>
        <dbReference type="Pfam" id="PF12113"/>
    </source>
</evidence>
<evidence type="ECO:0000313" key="3">
    <source>
        <dbReference type="Proteomes" id="UP000811481"/>
    </source>
</evidence>